<proteinExistence type="predicted"/>
<accession>A0A178J910</accession>
<sequence>MTVKVELNPNTWTLISSAAAGYMDNQAGSVVKYRVEDSAPSDAETFGHQLKLEKGIGWSRAVAKNIYGRTASSTGDVIVTEG</sequence>
<gene>
    <name evidence="1" type="ORF">AZ468_21510</name>
</gene>
<protein>
    <submittedName>
        <fullName evidence="1">Uncharacterized protein</fullName>
    </submittedName>
</protein>
<reference evidence="1 2" key="1">
    <citation type="submission" date="2016-03" db="EMBL/GenBank/DDBJ databases">
        <title>Draft genome sequence of the Vibrio tubiashii subs. europaeus.</title>
        <authorList>
            <person name="Spinard E."/>
            <person name="Dubert J."/>
            <person name="Nelson D.R."/>
            <person name="Barja J.L."/>
        </authorList>
    </citation>
    <scope>NUCLEOTIDE SEQUENCE [LARGE SCALE GENOMIC DNA]</scope>
    <source>
        <strain evidence="2">PP-638</strain>
    </source>
</reference>
<dbReference type="Proteomes" id="UP000094761">
    <property type="component" value="Unassembled WGS sequence"/>
</dbReference>
<dbReference type="OrthoDB" id="5917928at2"/>
<comment type="caution">
    <text evidence="1">The sequence shown here is derived from an EMBL/GenBank/DDBJ whole genome shotgun (WGS) entry which is preliminary data.</text>
</comment>
<dbReference type="RefSeq" id="WP_017098626.1">
    <property type="nucleotide sequence ID" value="NZ_JAPFJR010000018.1"/>
</dbReference>
<organism evidence="1 2">
    <name type="scientific">Vibrio europaeus</name>
    <dbReference type="NCBI Taxonomy" id="300876"/>
    <lineage>
        <taxon>Bacteria</taxon>
        <taxon>Pseudomonadati</taxon>
        <taxon>Pseudomonadota</taxon>
        <taxon>Gammaproteobacteria</taxon>
        <taxon>Vibrionales</taxon>
        <taxon>Vibrionaceae</taxon>
        <taxon>Vibrio</taxon>
        <taxon>Vibrio oreintalis group</taxon>
    </lineage>
</organism>
<dbReference type="AlphaFoldDB" id="A0A178J910"/>
<name>A0A178J910_9VIBR</name>
<dbReference type="GeneID" id="78078310"/>
<evidence type="ECO:0000313" key="1">
    <source>
        <dbReference type="EMBL" id="OAM98099.1"/>
    </source>
</evidence>
<evidence type="ECO:0000313" key="2">
    <source>
        <dbReference type="Proteomes" id="UP000094761"/>
    </source>
</evidence>
<dbReference type="EMBL" id="LUAX01000007">
    <property type="protein sequence ID" value="OAM98099.1"/>
    <property type="molecule type" value="Genomic_DNA"/>
</dbReference>